<gene>
    <name evidence="3" type="ORF">CL6EHI_006000</name>
    <name evidence="1" type="ORF">CL6EHI_008180</name>
    <name evidence="2" type="ORF">CL6EHI_065730</name>
</gene>
<dbReference type="AlphaFoldDB" id="A0A5K1TX23"/>
<organism evidence="3 4">
    <name type="scientific">Entamoeba histolytica</name>
    <dbReference type="NCBI Taxonomy" id="5759"/>
    <lineage>
        <taxon>Eukaryota</taxon>
        <taxon>Amoebozoa</taxon>
        <taxon>Evosea</taxon>
        <taxon>Archamoebae</taxon>
        <taxon>Mastigamoebida</taxon>
        <taxon>Entamoebidae</taxon>
        <taxon>Entamoeba</taxon>
    </lineage>
</organism>
<dbReference type="VEuPathDB" id="AmoebaDB:EHI5A_230200"/>
<name>A0A5K1TX23_ENTHI</name>
<dbReference type="Proteomes" id="UP000078387">
    <property type="component" value="Unassembled WGS sequence"/>
</dbReference>
<sequence length="221" mass="26084">MFNPFKFEIEEAKEQGIRNYTLPPEIKINGDENRVCKTPIEKRIPVLRASREARNNFTLQQTLCICLLSRWCRITIKKPTRRSCVTEQFFRINSIEHEEDKIDVYSFLKKRCNEMYLFDIQRGVSEKTAIRRYQNNKKIEVIHLMEDILREYGVELETKTTEGKSGINRLENITGIYTSNQVISFDDLIVDLIKINHILLNNVLQSNGELIINQNEFSFNF</sequence>
<dbReference type="VEuPathDB" id="AmoebaDB:EHI8A_076270"/>
<dbReference type="OMA" id="VYDNIIP"/>
<protein>
    <submittedName>
        <fullName evidence="3">Uncharacterized protein</fullName>
    </submittedName>
</protein>
<reference evidence="3 4" key="1">
    <citation type="submission" date="2016-05" db="EMBL/GenBank/DDBJ databases">
        <title>First whole genome sequencing of Entamoeba histolytica HM1:IMSS-clone-6.</title>
        <authorList>
            <person name="Mukherjee Avik.K."/>
            <person name="Izumyama S."/>
            <person name="Nakada-Tsukui K."/>
            <person name="Nozaki T."/>
        </authorList>
    </citation>
    <scope>NUCLEOTIDE SEQUENCE [LARGE SCALE GENOMIC DNA]</scope>
    <source>
        <strain evidence="3 4">HM1:IMSS clone 6</strain>
    </source>
</reference>
<evidence type="ECO:0000313" key="2">
    <source>
        <dbReference type="EMBL" id="GAT94452.1"/>
    </source>
</evidence>
<proteinExistence type="predicted"/>
<evidence type="ECO:0000313" key="3">
    <source>
        <dbReference type="EMBL" id="GAT95543.1"/>
    </source>
</evidence>
<comment type="caution">
    <text evidence="3">The sequence shown here is derived from an EMBL/GenBank/DDBJ whole genome shotgun (WGS) entry which is preliminary data.</text>
</comment>
<dbReference type="EMBL" id="BDEQ01000001">
    <property type="protein sequence ID" value="GAT93847.1"/>
    <property type="molecule type" value="Genomic_DNA"/>
</dbReference>
<dbReference type="VEuPathDB" id="AmoebaDB:KM1_313330"/>
<accession>A0A5K1TX23</accession>
<dbReference type="VEuPathDB" id="AmoebaDB:EHI7A_073560"/>
<evidence type="ECO:0000313" key="4">
    <source>
        <dbReference type="Proteomes" id="UP000078387"/>
    </source>
</evidence>
<dbReference type="VEuPathDB" id="AmoebaDB:EHI_008180"/>
<dbReference type="EMBL" id="BDEQ01000001">
    <property type="protein sequence ID" value="GAT94452.1"/>
    <property type="molecule type" value="Genomic_DNA"/>
</dbReference>
<dbReference type="EMBL" id="BDEQ01000001">
    <property type="protein sequence ID" value="GAT95543.1"/>
    <property type="molecule type" value="Genomic_DNA"/>
</dbReference>
<evidence type="ECO:0000313" key="1">
    <source>
        <dbReference type="EMBL" id="GAT93847.1"/>
    </source>
</evidence>